<feature type="region of interest" description="Disordered" evidence="15">
    <location>
        <begin position="124"/>
        <end position="145"/>
    </location>
</feature>
<comment type="subcellular location">
    <subcellularLocation>
        <location evidence="1 13">Cytoplasm</location>
    </subcellularLocation>
</comment>
<evidence type="ECO:0000256" key="6">
    <source>
        <dbReference type="ARBA" id="ARBA00022679"/>
    </source>
</evidence>
<reference evidence="17 18" key="1">
    <citation type="submission" date="2019-07" db="EMBL/GenBank/DDBJ databases">
        <title>Genomic Encyclopedia of Archaeal and Bacterial Type Strains, Phase II (KMG-II): from individual species to whole genera.</title>
        <authorList>
            <person name="Goeker M."/>
        </authorList>
    </citation>
    <scope>NUCLEOTIDE SEQUENCE [LARGE SCALE GENOMIC DNA]</scope>
    <source>
        <strain evidence="17 18">DSM 21935</strain>
    </source>
</reference>
<dbReference type="PANTHER" id="PTHR17490:SF16">
    <property type="entry name" value="THREONYLCARBAMOYL-AMP SYNTHASE"/>
    <property type="match status" value="1"/>
</dbReference>
<dbReference type="PIRSF" id="PIRSF004930">
    <property type="entry name" value="Tln_factor_SUA5"/>
    <property type="match status" value="1"/>
</dbReference>
<proteinExistence type="inferred from homology"/>
<feature type="compositionally biased region" description="Polar residues" evidence="15">
    <location>
        <begin position="124"/>
        <end position="135"/>
    </location>
</feature>
<dbReference type="AlphaFoldDB" id="A0A5D3YPX7"/>
<evidence type="ECO:0000256" key="7">
    <source>
        <dbReference type="ARBA" id="ARBA00022694"/>
    </source>
</evidence>
<evidence type="ECO:0000256" key="10">
    <source>
        <dbReference type="ARBA" id="ARBA00022840"/>
    </source>
</evidence>
<dbReference type="InterPro" id="IPR010923">
    <property type="entry name" value="T(6)A37_SUA5"/>
</dbReference>
<feature type="binding site" evidence="14">
    <location>
        <position position="48"/>
    </location>
    <ligand>
        <name>ATP</name>
        <dbReference type="ChEBI" id="CHEBI:30616"/>
    </ligand>
</feature>
<organism evidence="17 18">
    <name type="scientific">Fodinibius salinus</name>
    <dbReference type="NCBI Taxonomy" id="860790"/>
    <lineage>
        <taxon>Bacteria</taxon>
        <taxon>Pseudomonadati</taxon>
        <taxon>Balneolota</taxon>
        <taxon>Balneolia</taxon>
        <taxon>Balneolales</taxon>
        <taxon>Balneolaceae</taxon>
        <taxon>Fodinibius</taxon>
    </lineage>
</organism>
<dbReference type="RefSeq" id="WP_148897716.1">
    <property type="nucleotide sequence ID" value="NZ_VNHY01000001.1"/>
</dbReference>
<feature type="binding site" evidence="14">
    <location>
        <position position="21"/>
    </location>
    <ligand>
        <name>L-threonine</name>
        <dbReference type="ChEBI" id="CHEBI:57926"/>
    </ligand>
</feature>
<feature type="binding site" evidence="14">
    <location>
        <position position="44"/>
    </location>
    <ligand>
        <name>ATP</name>
        <dbReference type="ChEBI" id="CHEBI:30616"/>
    </ligand>
</feature>
<feature type="binding site" evidence="14">
    <location>
        <position position="53"/>
    </location>
    <ligand>
        <name>L-threonine</name>
        <dbReference type="ChEBI" id="CHEBI:57926"/>
    </ligand>
</feature>
<dbReference type="InterPro" id="IPR006070">
    <property type="entry name" value="Sua5-like_dom"/>
</dbReference>
<evidence type="ECO:0000256" key="2">
    <source>
        <dbReference type="ARBA" id="ARBA00007663"/>
    </source>
</evidence>
<evidence type="ECO:0000256" key="5">
    <source>
        <dbReference type="ARBA" id="ARBA00022490"/>
    </source>
</evidence>
<keyword evidence="18" id="KW-1185">Reference proteome</keyword>
<comment type="caution">
    <text evidence="17">The sequence shown here is derived from an EMBL/GenBank/DDBJ whole genome shotgun (WGS) entry which is preliminary data.</text>
</comment>
<dbReference type="EMBL" id="VNHY01000001">
    <property type="protein sequence ID" value="TYP95033.1"/>
    <property type="molecule type" value="Genomic_DNA"/>
</dbReference>
<dbReference type="Gene3D" id="3.40.50.11030">
    <property type="entry name" value="Threonylcarbamoyl-AMP synthase, C-terminal domain"/>
    <property type="match status" value="1"/>
</dbReference>
<feature type="binding site" evidence="14">
    <location>
        <position position="103"/>
    </location>
    <ligand>
        <name>ATP</name>
        <dbReference type="ChEBI" id="CHEBI:30616"/>
    </ligand>
</feature>
<dbReference type="InterPro" id="IPR005145">
    <property type="entry name" value="Sua5_C"/>
</dbReference>
<dbReference type="SUPFAM" id="SSF55821">
    <property type="entry name" value="YrdC/RibB"/>
    <property type="match status" value="1"/>
</dbReference>
<keyword evidence="8 13" id="KW-0548">Nucleotidyltransferase</keyword>
<evidence type="ECO:0000256" key="4">
    <source>
        <dbReference type="ARBA" id="ARBA00015492"/>
    </source>
</evidence>
<comment type="catalytic activity">
    <reaction evidence="12 13">
        <text>L-threonine + hydrogencarbonate + ATP = L-threonylcarbamoyladenylate + diphosphate + H2O</text>
        <dbReference type="Rhea" id="RHEA:36407"/>
        <dbReference type="ChEBI" id="CHEBI:15377"/>
        <dbReference type="ChEBI" id="CHEBI:17544"/>
        <dbReference type="ChEBI" id="CHEBI:30616"/>
        <dbReference type="ChEBI" id="CHEBI:33019"/>
        <dbReference type="ChEBI" id="CHEBI:57926"/>
        <dbReference type="ChEBI" id="CHEBI:73682"/>
        <dbReference type="EC" id="2.7.7.87"/>
    </reaction>
</comment>
<dbReference type="GO" id="GO:0000049">
    <property type="term" value="F:tRNA binding"/>
    <property type="evidence" value="ECO:0007669"/>
    <property type="project" value="TreeGrafter"/>
</dbReference>
<dbReference type="GO" id="GO:0005524">
    <property type="term" value="F:ATP binding"/>
    <property type="evidence" value="ECO:0007669"/>
    <property type="project" value="UniProtKB-UniRule"/>
</dbReference>
<evidence type="ECO:0000256" key="3">
    <source>
        <dbReference type="ARBA" id="ARBA00012584"/>
    </source>
</evidence>
<evidence type="ECO:0000256" key="15">
    <source>
        <dbReference type="SAM" id="MobiDB-lite"/>
    </source>
</evidence>
<dbReference type="InterPro" id="IPR050156">
    <property type="entry name" value="TC-AMP_synthase_SUA5"/>
</dbReference>
<dbReference type="OrthoDB" id="9814580at2"/>
<evidence type="ECO:0000256" key="13">
    <source>
        <dbReference type="PIRNR" id="PIRNR004930"/>
    </source>
</evidence>
<dbReference type="PROSITE" id="PS51163">
    <property type="entry name" value="YRDC"/>
    <property type="match status" value="1"/>
</dbReference>
<evidence type="ECO:0000313" key="18">
    <source>
        <dbReference type="Proteomes" id="UP000324595"/>
    </source>
</evidence>
<evidence type="ECO:0000256" key="8">
    <source>
        <dbReference type="ARBA" id="ARBA00022695"/>
    </source>
</evidence>
<dbReference type="FunFam" id="3.90.870.10:FF:000009">
    <property type="entry name" value="Threonylcarbamoyl-AMP synthase, putative"/>
    <property type="match status" value="1"/>
</dbReference>
<feature type="binding site" evidence="14">
    <location>
        <position position="136"/>
    </location>
    <ligand>
        <name>ATP</name>
        <dbReference type="ChEBI" id="CHEBI:30616"/>
    </ligand>
</feature>
<evidence type="ECO:0000256" key="11">
    <source>
        <dbReference type="ARBA" id="ARBA00029774"/>
    </source>
</evidence>
<dbReference type="EC" id="2.7.7.87" evidence="3 13"/>
<feature type="binding site" evidence="14">
    <location>
        <position position="218"/>
    </location>
    <ligand>
        <name>ATP</name>
        <dbReference type="ChEBI" id="CHEBI:30616"/>
    </ligand>
</feature>
<dbReference type="GO" id="GO:0005737">
    <property type="term" value="C:cytoplasm"/>
    <property type="evidence" value="ECO:0007669"/>
    <property type="project" value="UniProtKB-SubCell"/>
</dbReference>
<keyword evidence="5 13" id="KW-0963">Cytoplasm</keyword>
<keyword evidence="10 13" id="KW-0067">ATP-binding</keyword>
<dbReference type="GO" id="GO:0061710">
    <property type="term" value="F:L-threonylcarbamoyladenylate synthase"/>
    <property type="evidence" value="ECO:0007669"/>
    <property type="project" value="UniProtKB-EC"/>
</dbReference>
<evidence type="ECO:0000256" key="14">
    <source>
        <dbReference type="PIRSR" id="PIRSR004930-1"/>
    </source>
</evidence>
<keyword evidence="6 13" id="KW-0808">Transferase</keyword>
<sequence>MLNQYISLIKEGQPVAFPTETVYGLGADAQNRNAIQKVFKIKGRPADNPLIVHVSDRRQVQDFATDIHDDAEKLMDAFWPGPLTLIFRKKPEVLDIITAGLDTVALRWPNHPLSQQLITQTGPLVAPSANSSGRPSPTKPKHVKEDFGDDFPVINAGETNIGLESTVLDVSQEPYRIYRPGAISAKQIEQVIDKKVEITKSTGDNTPAKSPGTKYTHYSPTATVRWMTEDADLTDDSTLYILHNRPQKTTTDNILHYQGDYERMAHELYDRFRQADHGNFTTIAVEPFSKNLLTKPMVSPLLNRIEKAIG</sequence>
<evidence type="ECO:0000256" key="12">
    <source>
        <dbReference type="ARBA" id="ARBA00048366"/>
    </source>
</evidence>
<dbReference type="InterPro" id="IPR038385">
    <property type="entry name" value="Sua5/YwlC_C"/>
</dbReference>
<evidence type="ECO:0000313" key="17">
    <source>
        <dbReference type="EMBL" id="TYP95033.1"/>
    </source>
</evidence>
<comment type="function">
    <text evidence="13">Required for the formation of a threonylcarbamoyl group on adenosine at position 37 (t(6)A37) in tRNAs that read codons beginning with adenine.</text>
</comment>
<evidence type="ECO:0000256" key="9">
    <source>
        <dbReference type="ARBA" id="ARBA00022741"/>
    </source>
</evidence>
<evidence type="ECO:0000256" key="1">
    <source>
        <dbReference type="ARBA" id="ARBA00004496"/>
    </source>
</evidence>
<protein>
    <recommendedName>
        <fullName evidence="4 13">Threonylcarbamoyl-AMP synthase</fullName>
        <shortName evidence="13">TC-AMP synthase</shortName>
        <ecNumber evidence="3 13">2.7.7.87</ecNumber>
    </recommendedName>
    <alternativeName>
        <fullName evidence="11 13">L-threonylcarbamoyladenylate synthase</fullName>
    </alternativeName>
</protein>
<dbReference type="GO" id="GO:0006450">
    <property type="term" value="P:regulation of translational fidelity"/>
    <property type="evidence" value="ECO:0007669"/>
    <property type="project" value="TreeGrafter"/>
</dbReference>
<dbReference type="InterPro" id="IPR017945">
    <property type="entry name" value="DHBP_synth_RibB-like_a/b_dom"/>
</dbReference>
<accession>A0A5D3YPX7</accession>
<feature type="domain" description="YrdC-like" evidence="16">
    <location>
        <begin position="1"/>
        <end position="183"/>
    </location>
</feature>
<dbReference type="PANTHER" id="PTHR17490">
    <property type="entry name" value="SUA5"/>
    <property type="match status" value="1"/>
</dbReference>
<keyword evidence="9 13" id="KW-0547">Nucleotide-binding</keyword>
<gene>
    <name evidence="17" type="ORF">LX73_0328</name>
</gene>
<feature type="binding site" evidence="14">
    <location>
        <position position="126"/>
    </location>
    <ligand>
        <name>L-threonine</name>
        <dbReference type="ChEBI" id="CHEBI:57926"/>
    </ligand>
</feature>
<comment type="similarity">
    <text evidence="2 13">Belongs to the SUA5 family.</text>
</comment>
<dbReference type="Proteomes" id="UP000324595">
    <property type="component" value="Unassembled WGS sequence"/>
</dbReference>
<dbReference type="GO" id="GO:0008033">
    <property type="term" value="P:tRNA processing"/>
    <property type="evidence" value="ECO:0007669"/>
    <property type="project" value="UniProtKB-KW"/>
</dbReference>
<feature type="binding site" evidence="14">
    <location>
        <position position="165"/>
    </location>
    <ligand>
        <name>L-threonine</name>
        <dbReference type="ChEBI" id="CHEBI:57926"/>
    </ligand>
</feature>
<name>A0A5D3YPX7_9BACT</name>
<keyword evidence="7 13" id="KW-0819">tRNA processing</keyword>
<dbReference type="Gene3D" id="3.90.870.10">
    <property type="entry name" value="DHBP synthase"/>
    <property type="match status" value="1"/>
</dbReference>
<evidence type="ECO:0000259" key="16">
    <source>
        <dbReference type="PROSITE" id="PS51163"/>
    </source>
</evidence>
<feature type="binding site" evidence="14">
    <location>
        <position position="107"/>
    </location>
    <ligand>
        <name>L-threonine</name>
        <dbReference type="ChEBI" id="CHEBI:57926"/>
    </ligand>
</feature>
<feature type="binding site" evidence="14">
    <location>
        <position position="179"/>
    </location>
    <ligand>
        <name>ATP</name>
        <dbReference type="ChEBI" id="CHEBI:30616"/>
    </ligand>
</feature>
<dbReference type="GO" id="GO:0003725">
    <property type="term" value="F:double-stranded RNA binding"/>
    <property type="evidence" value="ECO:0007669"/>
    <property type="project" value="UniProtKB-UniRule"/>
</dbReference>
<dbReference type="NCBIfam" id="TIGR00057">
    <property type="entry name" value="L-threonylcarbamoyladenylate synthase"/>
    <property type="match status" value="1"/>
</dbReference>
<feature type="binding site" evidence="14">
    <location>
        <position position="128"/>
    </location>
    <ligand>
        <name>ATP</name>
        <dbReference type="ChEBI" id="CHEBI:30616"/>
    </ligand>
</feature>
<dbReference type="Pfam" id="PF03481">
    <property type="entry name" value="Sua5_C"/>
    <property type="match status" value="1"/>
</dbReference>
<dbReference type="Pfam" id="PF01300">
    <property type="entry name" value="Sua5_yciO_yrdC"/>
    <property type="match status" value="1"/>
</dbReference>